<gene>
    <name evidence="2" type="ORF">QBC47DRAFT_439886</name>
</gene>
<comment type="caution">
    <text evidence="2">The sequence shown here is derived from an EMBL/GenBank/DDBJ whole genome shotgun (WGS) entry which is preliminary data.</text>
</comment>
<evidence type="ECO:0000313" key="3">
    <source>
        <dbReference type="Proteomes" id="UP001239445"/>
    </source>
</evidence>
<feature type="domain" description="Erythromycin biosynthesis protein CIII-like C-terminal" evidence="1">
    <location>
        <begin position="382"/>
        <end position="452"/>
    </location>
</feature>
<dbReference type="Pfam" id="PF06722">
    <property type="entry name" value="EryCIII-like_C"/>
    <property type="match status" value="1"/>
</dbReference>
<accession>A0AAJ0F074</accession>
<evidence type="ECO:0000259" key="1">
    <source>
        <dbReference type="Pfam" id="PF06722"/>
    </source>
</evidence>
<dbReference type="GO" id="GO:0016757">
    <property type="term" value="F:glycosyltransferase activity"/>
    <property type="evidence" value="ECO:0007669"/>
    <property type="project" value="UniProtKB-ARBA"/>
</dbReference>
<keyword evidence="3" id="KW-1185">Reference proteome</keyword>
<dbReference type="GO" id="GO:0019899">
    <property type="term" value="F:enzyme binding"/>
    <property type="evidence" value="ECO:0007669"/>
    <property type="project" value="TreeGrafter"/>
</dbReference>
<dbReference type="InterPro" id="IPR010610">
    <property type="entry name" value="EryCIII-like_C"/>
</dbReference>
<dbReference type="AlphaFoldDB" id="A0AAJ0F074"/>
<name>A0AAJ0F074_9PEZI</name>
<dbReference type="EMBL" id="MU839852">
    <property type="protein sequence ID" value="KAK1749816.1"/>
    <property type="molecule type" value="Genomic_DNA"/>
</dbReference>
<dbReference type="InterPro" id="IPR050426">
    <property type="entry name" value="Glycosyltransferase_28"/>
</dbReference>
<dbReference type="PANTHER" id="PTHR48050:SF13">
    <property type="entry name" value="STEROL 3-BETA-GLUCOSYLTRANSFERASE UGT80A2"/>
    <property type="match status" value="1"/>
</dbReference>
<reference evidence="2" key="1">
    <citation type="submission" date="2023-06" db="EMBL/GenBank/DDBJ databases">
        <title>Genome-scale phylogeny and comparative genomics of the fungal order Sordariales.</title>
        <authorList>
            <consortium name="Lawrence Berkeley National Laboratory"/>
            <person name="Hensen N."/>
            <person name="Bonometti L."/>
            <person name="Westerberg I."/>
            <person name="Brannstrom I.O."/>
            <person name="Guillou S."/>
            <person name="Cros-Aarteil S."/>
            <person name="Calhoun S."/>
            <person name="Haridas S."/>
            <person name="Kuo A."/>
            <person name="Mondo S."/>
            <person name="Pangilinan J."/>
            <person name="Riley R."/>
            <person name="Labutti K."/>
            <person name="Andreopoulos B."/>
            <person name="Lipzen A."/>
            <person name="Chen C."/>
            <person name="Yanf M."/>
            <person name="Daum C."/>
            <person name="Ng V."/>
            <person name="Clum A."/>
            <person name="Steindorff A."/>
            <person name="Ohm R."/>
            <person name="Martin F."/>
            <person name="Silar P."/>
            <person name="Natvig D."/>
            <person name="Lalanne C."/>
            <person name="Gautier V."/>
            <person name="Ament-Velasquez S.L."/>
            <person name="Kruys A."/>
            <person name="Hutchinson M.I."/>
            <person name="Powell A.J."/>
            <person name="Barry K."/>
            <person name="Miller A.N."/>
            <person name="Grigoriev I.V."/>
            <person name="Debuchy R."/>
            <person name="Gladieux P."/>
            <person name="Thoren M.H."/>
            <person name="Johannesson H."/>
        </authorList>
    </citation>
    <scope>NUCLEOTIDE SEQUENCE</scope>
    <source>
        <strain evidence="2">PSN4</strain>
    </source>
</reference>
<dbReference type="SUPFAM" id="SSF53756">
    <property type="entry name" value="UDP-Glycosyltransferase/glycogen phosphorylase"/>
    <property type="match status" value="1"/>
</dbReference>
<dbReference type="PANTHER" id="PTHR48050">
    <property type="entry name" value="STEROL 3-BETA-GLUCOSYLTRANSFERASE"/>
    <property type="match status" value="1"/>
</dbReference>
<proteinExistence type="predicted"/>
<dbReference type="GO" id="GO:0005783">
    <property type="term" value="C:endoplasmic reticulum"/>
    <property type="evidence" value="ECO:0007669"/>
    <property type="project" value="TreeGrafter"/>
</dbReference>
<dbReference type="Proteomes" id="UP001239445">
    <property type="component" value="Unassembled WGS sequence"/>
</dbReference>
<protein>
    <recommendedName>
        <fullName evidence="1">Erythromycin biosynthesis protein CIII-like C-terminal domain-containing protein</fullName>
    </recommendedName>
</protein>
<dbReference type="Gene3D" id="3.40.50.2000">
    <property type="entry name" value="Glycogen Phosphorylase B"/>
    <property type="match status" value="1"/>
</dbReference>
<evidence type="ECO:0000313" key="2">
    <source>
        <dbReference type="EMBL" id="KAK1749816.1"/>
    </source>
</evidence>
<organism evidence="2 3">
    <name type="scientific">Echria macrotheca</name>
    <dbReference type="NCBI Taxonomy" id="438768"/>
    <lineage>
        <taxon>Eukaryota</taxon>
        <taxon>Fungi</taxon>
        <taxon>Dikarya</taxon>
        <taxon>Ascomycota</taxon>
        <taxon>Pezizomycotina</taxon>
        <taxon>Sordariomycetes</taxon>
        <taxon>Sordariomycetidae</taxon>
        <taxon>Sordariales</taxon>
        <taxon>Schizotheciaceae</taxon>
        <taxon>Echria</taxon>
    </lineage>
</organism>
<sequence length="581" mass="63819">MAPKRVLLLTNSEHGQANVFLATSYALLTSFQHEDVEVHFASFPAIEKAVASTSDHARRTNPSARPIVFHPIDGIDMVSAWSRPELTAERESLKTVDTVQLVYAIRRMKLLLKVTLPWNGPEFVQIMDSIGCILAATRPAVVAVDPAFSPALTALRHLRQNFIVLSPNSIKDFAMPMQPDGEPLWKYPCIGSPDTFPVPASHIPANILLVLLAIILAGFFDSHRRAIETYVRTHTAGAARLTTLNDLSLNPGLGIRFLVANLPEMEFPLAVLPGYILPCGPMLRPYAPLEEADPTLAKWIARGPTVYVNLGTHLFLDENFAVEMATALRIMLERVRGVLWRDDRLQEIQVLWKLMRRGEYEVEGPGSRVGEILGEEMKSGRVKIVEWIDAEPLAVLERDTVICAVHHGGANSFLEAVSAGIPQVVLPVWMDTYDFARRAEILGIGRWGNQQTQGAVCRGDELGAALVDVLIGGRSSLYTARAKELAKLCKRSGGGRVVAARRILAEILDVFLGLVDRRLGLVGRDLELAGRRLGLIAARRLKVPFDNELQLAIGPDDLGSVPHRQSDKLEIGHGNAVGVQP</sequence>